<dbReference type="OrthoDB" id="8962708at2759"/>
<reference evidence="3" key="1">
    <citation type="submission" date="2025-08" db="UniProtKB">
        <authorList>
            <consortium name="RefSeq"/>
        </authorList>
    </citation>
    <scope>IDENTIFICATION</scope>
    <source>
        <tissue evidence="3">Whole blood</tissue>
    </source>
</reference>
<dbReference type="PANTHER" id="PTHR28604:SF1">
    <property type="entry name" value="PROLINE-RICH PROTEIN 29"/>
    <property type="match status" value="1"/>
</dbReference>
<dbReference type="InterPro" id="IPR038915">
    <property type="entry name" value="PRR29-like"/>
</dbReference>
<feature type="domain" description="DUF4587" evidence="1">
    <location>
        <begin position="39"/>
        <end position="113"/>
    </location>
</feature>
<keyword evidence="2" id="KW-1185">Reference proteome</keyword>
<evidence type="ECO:0000313" key="2">
    <source>
        <dbReference type="Proteomes" id="UP000261680"/>
    </source>
</evidence>
<dbReference type="PANTHER" id="PTHR28604">
    <property type="match status" value="1"/>
</dbReference>
<dbReference type="RefSeq" id="XP_040496334.1">
    <property type="nucleotide sequence ID" value="XM_040640400.1"/>
</dbReference>
<name>A0A8M1GY82_URSMA</name>
<dbReference type="InterPro" id="IPR027904">
    <property type="entry name" value="DUF4587"/>
</dbReference>
<dbReference type="Pfam" id="PF15248">
    <property type="entry name" value="DUF4587"/>
    <property type="match status" value="1"/>
</dbReference>
<evidence type="ECO:0000313" key="3">
    <source>
        <dbReference type="RefSeq" id="XP_040496334.1"/>
    </source>
</evidence>
<evidence type="ECO:0000259" key="1">
    <source>
        <dbReference type="Pfam" id="PF15248"/>
    </source>
</evidence>
<accession>A0A8M1GY82</accession>
<proteinExistence type="predicted"/>
<dbReference type="Proteomes" id="UP000261680">
    <property type="component" value="Unplaced"/>
</dbReference>
<dbReference type="KEGG" id="umr:103665902"/>
<dbReference type="AlphaFoldDB" id="A0A8M1GY82"/>
<organism evidence="2 3">
    <name type="scientific">Ursus maritimus</name>
    <name type="common">Polar bear</name>
    <name type="synonym">Thalarctos maritimus</name>
    <dbReference type="NCBI Taxonomy" id="29073"/>
    <lineage>
        <taxon>Eukaryota</taxon>
        <taxon>Metazoa</taxon>
        <taxon>Chordata</taxon>
        <taxon>Craniata</taxon>
        <taxon>Vertebrata</taxon>
        <taxon>Euteleostomi</taxon>
        <taxon>Mammalia</taxon>
        <taxon>Eutheria</taxon>
        <taxon>Laurasiatheria</taxon>
        <taxon>Carnivora</taxon>
        <taxon>Caniformia</taxon>
        <taxon>Ursidae</taxon>
        <taxon>Ursus</taxon>
    </lineage>
</organism>
<dbReference type="CTD" id="92340"/>
<dbReference type="GeneID" id="103665902"/>
<protein>
    <submittedName>
        <fullName evidence="3">Proline-rich protein 29 isoform X1</fullName>
    </submittedName>
</protein>
<sequence length="233" mass="24716">MASGTGGSWGQPLPQSASLTPWVTVLQPVAWAVPPPPPQPGRVKEDLLELMLLQNVQMHQLLLSGLAAGTLNPSPGSCHPQVYLEGQQEEKEEEEEEEMQAQEEGPLVFHHHYLPCPMPMLGPSLPWPVPFLSIPPHQPHLQDTARIQHCPPASGKRVGRTVTVPPPPPPSATGTVGADVPPASGRGRVGGQWGPGRGWVRRPGGPCWGAGECLSSLLQATGLSPSLLLLGVQ</sequence>
<gene>
    <name evidence="3" type="primary">PRR29</name>
</gene>